<proteinExistence type="inferred from homology"/>
<dbReference type="SUPFAM" id="SSF50118">
    <property type="entry name" value="Cell growth inhibitor/plasmid maintenance toxic component"/>
    <property type="match status" value="1"/>
</dbReference>
<dbReference type="InterPro" id="IPR003477">
    <property type="entry name" value="PemK-like"/>
</dbReference>
<dbReference type="Gene3D" id="2.30.30.110">
    <property type="match status" value="1"/>
</dbReference>
<dbReference type="GO" id="GO:0004521">
    <property type="term" value="F:RNA endonuclease activity"/>
    <property type="evidence" value="ECO:0007669"/>
    <property type="project" value="TreeGrafter"/>
</dbReference>
<dbReference type="PIRSF" id="PIRSF033490">
    <property type="entry name" value="MazF"/>
    <property type="match status" value="1"/>
</dbReference>
<accession>A0A1M5PSS5</accession>
<dbReference type="PANTHER" id="PTHR33988:SF1">
    <property type="entry name" value="ENDORIBONUCLEASE MAZF7-RELATED"/>
    <property type="match status" value="1"/>
</dbReference>
<keyword evidence="1" id="KW-0255">Endonuclease</keyword>
<name>A0A1M5PSS5_9FLAO</name>
<dbReference type="GO" id="GO:0003677">
    <property type="term" value="F:DNA binding"/>
    <property type="evidence" value="ECO:0007669"/>
    <property type="project" value="InterPro"/>
</dbReference>
<dbReference type="AlphaFoldDB" id="A0A1M5PSS5"/>
<keyword evidence="1" id="KW-0540">Nuclease</keyword>
<dbReference type="PANTHER" id="PTHR33988">
    <property type="entry name" value="ENDORIBONUCLEASE MAZF-RELATED"/>
    <property type="match status" value="1"/>
</dbReference>
<evidence type="ECO:0000313" key="3">
    <source>
        <dbReference type="Proteomes" id="UP000184020"/>
    </source>
</evidence>
<dbReference type="OrthoDB" id="9808744at2"/>
<sequence>MKQSEIWLVNLDPTKGAEIQKTRPAIIVNNNLLGKLPLKVVVPLTDWKDRYKIAPWMVQIKPNIQNGLKKESAVDCFQVRSISEEHLIKRVGTIDIAALYEIKEALKKVFEM</sequence>
<dbReference type="STRING" id="229205.SAMN05444372_113104"/>
<dbReference type="InterPro" id="IPR011067">
    <property type="entry name" value="Plasmid_toxin/cell-grow_inhib"/>
</dbReference>
<protein>
    <recommendedName>
        <fullName evidence="1">mRNA interferase</fullName>
        <ecNumber evidence="1">3.1.-.-</ecNumber>
    </recommendedName>
</protein>
<dbReference type="RefSeq" id="WP_073021518.1">
    <property type="nucleotide sequence ID" value="NZ_FQWF01000013.1"/>
</dbReference>
<dbReference type="Proteomes" id="UP000184020">
    <property type="component" value="Unassembled WGS sequence"/>
</dbReference>
<gene>
    <name evidence="2" type="ORF">SAMN05444372_113104</name>
</gene>
<evidence type="ECO:0000256" key="1">
    <source>
        <dbReference type="PIRNR" id="PIRNR033490"/>
    </source>
</evidence>
<dbReference type="GO" id="GO:0016075">
    <property type="term" value="P:rRNA catabolic process"/>
    <property type="evidence" value="ECO:0007669"/>
    <property type="project" value="TreeGrafter"/>
</dbReference>
<comment type="function">
    <text evidence="1">Toxic component of a type II toxin-antitoxin (TA) system.</text>
</comment>
<organism evidence="2 3">
    <name type="scientific">Flavobacterium micromati</name>
    <dbReference type="NCBI Taxonomy" id="229205"/>
    <lineage>
        <taxon>Bacteria</taxon>
        <taxon>Pseudomonadati</taxon>
        <taxon>Bacteroidota</taxon>
        <taxon>Flavobacteriia</taxon>
        <taxon>Flavobacteriales</taxon>
        <taxon>Flavobacteriaceae</taxon>
        <taxon>Flavobacterium</taxon>
    </lineage>
</organism>
<keyword evidence="1" id="KW-0378">Hydrolase</keyword>
<keyword evidence="3" id="KW-1185">Reference proteome</keyword>
<dbReference type="GO" id="GO:0016787">
    <property type="term" value="F:hydrolase activity"/>
    <property type="evidence" value="ECO:0007669"/>
    <property type="project" value="UniProtKB-KW"/>
</dbReference>
<dbReference type="EC" id="3.1.-.-" evidence="1"/>
<evidence type="ECO:0000313" key="2">
    <source>
        <dbReference type="EMBL" id="SHH04997.1"/>
    </source>
</evidence>
<comment type="similarity">
    <text evidence="1">Belongs to the PemK/MazF family.</text>
</comment>
<dbReference type="Pfam" id="PF02452">
    <property type="entry name" value="PemK_toxin"/>
    <property type="match status" value="1"/>
</dbReference>
<reference evidence="3" key="1">
    <citation type="submission" date="2016-11" db="EMBL/GenBank/DDBJ databases">
        <authorList>
            <person name="Varghese N."/>
            <person name="Submissions S."/>
        </authorList>
    </citation>
    <scope>NUCLEOTIDE SEQUENCE [LARGE SCALE GENOMIC DNA]</scope>
    <source>
        <strain evidence="3">DSM 17659</strain>
    </source>
</reference>
<dbReference type="EMBL" id="FQWF01000013">
    <property type="protein sequence ID" value="SHH04997.1"/>
    <property type="molecule type" value="Genomic_DNA"/>
</dbReference>
<dbReference type="GO" id="GO:0006402">
    <property type="term" value="P:mRNA catabolic process"/>
    <property type="evidence" value="ECO:0007669"/>
    <property type="project" value="TreeGrafter"/>
</dbReference>